<organism evidence="1 2">
    <name type="scientific">Lentinula aciculospora</name>
    <dbReference type="NCBI Taxonomy" id="153920"/>
    <lineage>
        <taxon>Eukaryota</taxon>
        <taxon>Fungi</taxon>
        <taxon>Dikarya</taxon>
        <taxon>Basidiomycota</taxon>
        <taxon>Agaricomycotina</taxon>
        <taxon>Agaricomycetes</taxon>
        <taxon>Agaricomycetidae</taxon>
        <taxon>Agaricales</taxon>
        <taxon>Marasmiineae</taxon>
        <taxon>Omphalotaceae</taxon>
        <taxon>Lentinula</taxon>
    </lineage>
</organism>
<sequence length="248" mass="28315">MTSKTANLACKKSKRCAYSSLSHFNAPDADVVIRSSDNVEFHLHKKNLEFSTGAFPPAETPVYLNETVSLTESAATLDIMFQFVYPKRYPHLDKVKFEALMLLAEAAEKYEHPKRILEFAAMHDYRGTVEELAVILLDSPISDLVDILPSMIYKPWSIHREKWMVELQRAAQPPYGWHHLSCQWNQVVHEVQQQLKKPSDLKSPHLDGIFAKCLADHLGLKPCCTKDPEKWQNNIKASVNDIQPFVLS</sequence>
<reference evidence="1" key="1">
    <citation type="submission" date="2022-08" db="EMBL/GenBank/DDBJ databases">
        <title>A Global Phylogenomic Analysis of the Shiitake Genus Lentinula.</title>
        <authorList>
            <consortium name="DOE Joint Genome Institute"/>
            <person name="Sierra-Patev S."/>
            <person name="Min B."/>
            <person name="Naranjo-Ortiz M."/>
            <person name="Looney B."/>
            <person name="Konkel Z."/>
            <person name="Slot J.C."/>
            <person name="Sakamoto Y."/>
            <person name="Steenwyk J.L."/>
            <person name="Rokas A."/>
            <person name="Carro J."/>
            <person name="Camarero S."/>
            <person name="Ferreira P."/>
            <person name="Molpeceres G."/>
            <person name="Ruiz-Duenas F.J."/>
            <person name="Serrano A."/>
            <person name="Henrissat B."/>
            <person name="Drula E."/>
            <person name="Hughes K.W."/>
            <person name="Mata J.L."/>
            <person name="Ishikawa N.K."/>
            <person name="Vargas-Isla R."/>
            <person name="Ushijima S."/>
            <person name="Smith C.A."/>
            <person name="Ahrendt S."/>
            <person name="Andreopoulos W."/>
            <person name="He G."/>
            <person name="Labutti K."/>
            <person name="Lipzen A."/>
            <person name="Ng V."/>
            <person name="Riley R."/>
            <person name="Sandor L."/>
            <person name="Barry K."/>
            <person name="Martinez A.T."/>
            <person name="Xiao Y."/>
            <person name="Gibbons J.G."/>
            <person name="Terashima K."/>
            <person name="Grigoriev I.V."/>
            <person name="Hibbett D.S."/>
        </authorList>
    </citation>
    <scope>NUCLEOTIDE SEQUENCE</scope>
    <source>
        <strain evidence="1">JLM2183</strain>
    </source>
</reference>
<dbReference type="OrthoDB" id="3184970at2759"/>
<gene>
    <name evidence="1" type="ORF">J3R30DRAFT_3406823</name>
</gene>
<dbReference type="AlphaFoldDB" id="A0A9W9A2N5"/>
<protein>
    <recommendedName>
        <fullName evidence="3">BTB domain-containing protein</fullName>
    </recommendedName>
</protein>
<proteinExistence type="predicted"/>
<dbReference type="EMBL" id="JAOTPV010000018">
    <property type="protein sequence ID" value="KAJ4473041.1"/>
    <property type="molecule type" value="Genomic_DNA"/>
</dbReference>
<dbReference type="Proteomes" id="UP001150266">
    <property type="component" value="Unassembled WGS sequence"/>
</dbReference>
<accession>A0A9W9A2N5</accession>
<comment type="caution">
    <text evidence="1">The sequence shown here is derived from an EMBL/GenBank/DDBJ whole genome shotgun (WGS) entry which is preliminary data.</text>
</comment>
<evidence type="ECO:0008006" key="3">
    <source>
        <dbReference type="Google" id="ProtNLM"/>
    </source>
</evidence>
<evidence type="ECO:0000313" key="1">
    <source>
        <dbReference type="EMBL" id="KAJ4473041.1"/>
    </source>
</evidence>
<name>A0A9W9A2N5_9AGAR</name>
<evidence type="ECO:0000313" key="2">
    <source>
        <dbReference type="Proteomes" id="UP001150266"/>
    </source>
</evidence>
<keyword evidence="2" id="KW-1185">Reference proteome</keyword>